<dbReference type="Proteomes" id="UP001314903">
    <property type="component" value="Unassembled WGS sequence"/>
</dbReference>
<evidence type="ECO:0000256" key="5">
    <source>
        <dbReference type="ARBA" id="ARBA00022741"/>
    </source>
</evidence>
<feature type="domain" description="BPL/LPL catalytic" evidence="8">
    <location>
        <begin position="30"/>
        <end position="213"/>
    </location>
</feature>
<evidence type="ECO:0000256" key="7">
    <source>
        <dbReference type="ARBA" id="ARBA00048037"/>
    </source>
</evidence>
<dbReference type="Gene3D" id="3.30.930.10">
    <property type="entry name" value="Bira Bifunctional Protein, Domain 2"/>
    <property type="match status" value="1"/>
</dbReference>
<comment type="pathway">
    <text evidence="2">Protein modification; protein lipoylation via exogenous pathway; protein N(6)-(lipoyl)lysine from lipoate: step 1/2.</text>
</comment>
<reference evidence="9 10" key="1">
    <citation type="submission" date="2021-03" db="EMBL/GenBank/DDBJ databases">
        <title>Genomic Encyclopedia of Type Strains, Phase IV (KMG-IV): sequencing the most valuable type-strain genomes for metagenomic binning, comparative biology and taxonomic classification.</title>
        <authorList>
            <person name="Goeker M."/>
        </authorList>
    </citation>
    <scope>NUCLEOTIDE SEQUENCE [LARGE SCALE GENOMIC DNA]</scope>
    <source>
        <strain evidence="9 10">DSM 27512</strain>
    </source>
</reference>
<evidence type="ECO:0000256" key="2">
    <source>
        <dbReference type="ARBA" id="ARBA00005124"/>
    </source>
</evidence>
<dbReference type="EC" id="6.3.1.20" evidence="3"/>
<gene>
    <name evidence="9" type="ORF">J2Z35_001951</name>
</gene>
<dbReference type="EMBL" id="JAGGLI010000022">
    <property type="protein sequence ID" value="MBP2028150.1"/>
    <property type="molecule type" value="Genomic_DNA"/>
</dbReference>
<dbReference type="InterPro" id="IPR004562">
    <property type="entry name" value="LipoylTrfase_LipoateP_Ligase"/>
</dbReference>
<dbReference type="PANTHER" id="PTHR12561">
    <property type="entry name" value="LIPOATE-PROTEIN LIGASE"/>
    <property type="match status" value="1"/>
</dbReference>
<dbReference type="GO" id="GO:0016979">
    <property type="term" value="F:lipoate-protein ligase activity"/>
    <property type="evidence" value="ECO:0007669"/>
    <property type="project" value="UniProtKB-EC"/>
</dbReference>
<evidence type="ECO:0000313" key="9">
    <source>
        <dbReference type="EMBL" id="MBP2028150.1"/>
    </source>
</evidence>
<organism evidence="9 10">
    <name type="scientific">Acetoanaerobium pronyense</name>
    <dbReference type="NCBI Taxonomy" id="1482736"/>
    <lineage>
        <taxon>Bacteria</taxon>
        <taxon>Bacillati</taxon>
        <taxon>Bacillota</taxon>
        <taxon>Clostridia</taxon>
        <taxon>Peptostreptococcales</taxon>
        <taxon>Filifactoraceae</taxon>
        <taxon>Acetoanaerobium</taxon>
    </lineage>
</organism>
<keyword evidence="5" id="KW-0547">Nucleotide-binding</keyword>
<comment type="caution">
    <text evidence="9">The sequence shown here is derived from an EMBL/GenBank/DDBJ whole genome shotgun (WGS) entry which is preliminary data.</text>
</comment>
<dbReference type="InterPro" id="IPR045864">
    <property type="entry name" value="aa-tRNA-synth_II/BPL/LPL"/>
</dbReference>
<evidence type="ECO:0000313" key="10">
    <source>
        <dbReference type="Proteomes" id="UP001314903"/>
    </source>
</evidence>
<dbReference type="Pfam" id="PF21948">
    <property type="entry name" value="LplA-B_cat"/>
    <property type="match status" value="1"/>
</dbReference>
<evidence type="ECO:0000256" key="4">
    <source>
        <dbReference type="ARBA" id="ARBA00022598"/>
    </source>
</evidence>
<keyword evidence="6" id="KW-0067">ATP-binding</keyword>
<proteinExistence type="predicted"/>
<dbReference type="PANTHER" id="PTHR12561:SF3">
    <property type="entry name" value="LIPOYLTRANSFERASE 1, MITOCHONDRIAL"/>
    <property type="match status" value="1"/>
</dbReference>
<name>A0ABS4KK36_9FIRM</name>
<comment type="catalytic activity">
    <reaction evidence="7">
        <text>L-lysyl-[lipoyl-carrier protein] + (R)-lipoate + ATP = N(6)-[(R)-lipoyl]-L-lysyl-[lipoyl-carrier protein] + AMP + diphosphate + H(+)</text>
        <dbReference type="Rhea" id="RHEA:49288"/>
        <dbReference type="Rhea" id="RHEA-COMP:10500"/>
        <dbReference type="Rhea" id="RHEA-COMP:10502"/>
        <dbReference type="ChEBI" id="CHEBI:15378"/>
        <dbReference type="ChEBI" id="CHEBI:29969"/>
        <dbReference type="ChEBI" id="CHEBI:30616"/>
        <dbReference type="ChEBI" id="CHEBI:33019"/>
        <dbReference type="ChEBI" id="CHEBI:83088"/>
        <dbReference type="ChEBI" id="CHEBI:83099"/>
        <dbReference type="ChEBI" id="CHEBI:456215"/>
        <dbReference type="EC" id="6.3.1.20"/>
    </reaction>
</comment>
<keyword evidence="10" id="KW-1185">Reference proteome</keyword>
<evidence type="ECO:0000256" key="6">
    <source>
        <dbReference type="ARBA" id="ARBA00022840"/>
    </source>
</evidence>
<protein>
    <recommendedName>
        <fullName evidence="3">lipoate--protein ligase</fullName>
        <ecNumber evidence="3">6.3.1.20</ecNumber>
    </recommendedName>
</protein>
<accession>A0ABS4KK36</accession>
<evidence type="ECO:0000256" key="1">
    <source>
        <dbReference type="ARBA" id="ARBA00005085"/>
    </source>
</evidence>
<dbReference type="Pfam" id="PF10437">
    <property type="entry name" value="Lip_prot_lig_C"/>
    <property type="match status" value="1"/>
</dbReference>
<dbReference type="SUPFAM" id="SSF55681">
    <property type="entry name" value="Class II aaRS and biotin synthetases"/>
    <property type="match status" value="1"/>
</dbReference>
<dbReference type="InterPro" id="IPR019491">
    <property type="entry name" value="Lipoate_protein_ligase_C"/>
</dbReference>
<dbReference type="SUPFAM" id="SSF82649">
    <property type="entry name" value="SufE/NifU"/>
    <property type="match status" value="1"/>
</dbReference>
<evidence type="ECO:0000256" key="3">
    <source>
        <dbReference type="ARBA" id="ARBA00012367"/>
    </source>
</evidence>
<evidence type="ECO:0000259" key="8">
    <source>
        <dbReference type="PROSITE" id="PS51733"/>
    </source>
</evidence>
<dbReference type="PROSITE" id="PS51733">
    <property type="entry name" value="BPL_LPL_CATALYTIC"/>
    <property type="match status" value="1"/>
</dbReference>
<sequence>MPKKIEIYISNLNDGPLNLALEDYLLSTCSKDTVILYLWQNDKTIVIGRHQNPYKECDIGKIKSNSVNLVRRKSGGGAVYQDLGNLNFTFISSTQNHDIKRQYNVILNAIESYGLKGEASGRNDFVINGAKFSGNAFMGHDDFQCHHGTLLIDTDLDALSRYLTPSPLKIKSKSIESVKARVVNLKSLNENINPKDLSLKIIDSFKKEYNLDCDLINIDRDNLNPIVFEKSLEYKDWMWSYGASPSFDIHLEEKFSWGIFEIGLSTKDGLIKDCSINTDCILNEDFYKLRKKLIGIYLQPDNLVNSIENNLNNPQIIQDLKILLNSKGLIHI</sequence>
<keyword evidence="4 9" id="KW-0436">Ligase</keyword>
<dbReference type="CDD" id="cd16443">
    <property type="entry name" value="LplA"/>
    <property type="match status" value="1"/>
</dbReference>
<dbReference type="Gene3D" id="3.30.390.50">
    <property type="entry name" value="CO dehydrogenase flavoprotein, C-terminal domain"/>
    <property type="match status" value="1"/>
</dbReference>
<dbReference type="InterPro" id="IPR004143">
    <property type="entry name" value="BPL_LPL_catalytic"/>
</dbReference>
<dbReference type="NCBIfam" id="TIGR00545">
    <property type="entry name" value="lipoyltrans"/>
    <property type="match status" value="1"/>
</dbReference>
<comment type="pathway">
    <text evidence="1">Protein modification; protein lipoylation via exogenous pathway; protein N(6)-(lipoyl)lysine from lipoate: step 2/2.</text>
</comment>
<dbReference type="RefSeq" id="WP_209661203.1">
    <property type="nucleotide sequence ID" value="NZ_JAGGLI010000022.1"/>
</dbReference>